<dbReference type="RefSeq" id="WP_026788446.1">
    <property type="nucleotide sequence ID" value="NZ_CM002803.1"/>
</dbReference>
<dbReference type="eggNOG" id="ENOG502ZAH3">
    <property type="taxonomic scope" value="Bacteria"/>
</dbReference>
<evidence type="ECO:0000313" key="2">
    <source>
        <dbReference type="Proteomes" id="UP000027395"/>
    </source>
</evidence>
<dbReference type="GeneID" id="77288346"/>
<evidence type="ECO:0000313" key="1">
    <source>
        <dbReference type="EMBL" id="KEI68014.1"/>
    </source>
</evidence>
<sequence length="187" mass="22211">METETKKRRVSTNTIVRRQATPKERELIHLLANLGCSQAKYGLRHATSKQLISPEERLRLAEWHYLRLQQIRRVERSLDPVATLKRVYFKSKLSPRNLESLKLLWVEDEKTRVKRVDPELDDLLCDALDKGDTLKQIFRIIEVKERQFARTPEPGKIPLWVQEWENSNYEINYFPPSFPDWAQIVDD</sequence>
<dbReference type="AlphaFoldDB" id="A0A073CI71"/>
<dbReference type="Proteomes" id="UP000027395">
    <property type="component" value="Chromosome"/>
</dbReference>
<dbReference type="EMBL" id="CM002803">
    <property type="protein sequence ID" value="KEI68014.1"/>
    <property type="molecule type" value="Genomic_DNA"/>
</dbReference>
<gene>
    <name evidence="1" type="ORF">A19Y_3206</name>
</gene>
<protein>
    <submittedName>
        <fullName evidence="1">Uncharacterized protein</fullName>
    </submittedName>
</protein>
<accession>A0A073CI71</accession>
<dbReference type="PATRIC" id="fig|388467.6.peg.3154"/>
<name>A0A073CI71_PLAA1</name>
<dbReference type="HOGENOM" id="CLU_1451642_0_0_3"/>
<reference evidence="1 2" key="1">
    <citation type="journal article" date="2014" name="Appl. Environ. Microbiol.">
        <title>Elucidation of insertion elements encoded on plasmids and in vitro construction of shuttle vectors from the toxic cyanobacterium Planktothrix.</title>
        <authorList>
            <person name="Christiansen G."/>
            <person name="Goesmann A."/>
            <person name="Kurmayer R."/>
        </authorList>
    </citation>
    <scope>NUCLEOTIDE SEQUENCE [LARGE SCALE GENOMIC DNA]</scope>
    <source>
        <strain evidence="1 2">NIVA-CYA 126/8</strain>
    </source>
</reference>
<keyword evidence="2" id="KW-1185">Reference proteome</keyword>
<organism evidence="1 2">
    <name type="scientific">Planktothrix agardhii (strain NIVA-CYA 126/8)</name>
    <dbReference type="NCBI Taxonomy" id="388467"/>
    <lineage>
        <taxon>Bacteria</taxon>
        <taxon>Bacillati</taxon>
        <taxon>Cyanobacteriota</taxon>
        <taxon>Cyanophyceae</taxon>
        <taxon>Oscillatoriophycideae</taxon>
        <taxon>Oscillatoriales</taxon>
        <taxon>Microcoleaceae</taxon>
        <taxon>Planktothrix</taxon>
    </lineage>
</organism>
<proteinExistence type="predicted"/>